<accession>A0A9N8DQ68</accession>
<dbReference type="EMBL" id="CAICTM010000205">
    <property type="protein sequence ID" value="CAB9504710.1"/>
    <property type="molecule type" value="Genomic_DNA"/>
</dbReference>
<keyword evidence="7" id="KW-0675">Receptor</keyword>
<keyword evidence="4 6" id="KW-0472">Membrane</keyword>
<dbReference type="GO" id="GO:0016301">
    <property type="term" value="F:kinase activity"/>
    <property type="evidence" value="ECO:0007669"/>
    <property type="project" value="UniProtKB-KW"/>
</dbReference>
<name>A0A9N8DQ68_9STRA</name>
<evidence type="ECO:0000256" key="3">
    <source>
        <dbReference type="ARBA" id="ARBA00022737"/>
    </source>
</evidence>
<evidence type="ECO:0000256" key="5">
    <source>
        <dbReference type="SAM" id="MobiDB-lite"/>
    </source>
</evidence>
<feature type="compositionally biased region" description="Polar residues" evidence="5">
    <location>
        <begin position="40"/>
        <end position="56"/>
    </location>
</feature>
<evidence type="ECO:0000256" key="6">
    <source>
        <dbReference type="SAM" id="Phobius"/>
    </source>
</evidence>
<evidence type="ECO:0000256" key="4">
    <source>
        <dbReference type="ARBA" id="ARBA00023136"/>
    </source>
</evidence>
<protein>
    <submittedName>
        <fullName evidence="7">Receptor-like protein kinase</fullName>
    </submittedName>
</protein>
<feature type="region of interest" description="Disordered" evidence="5">
    <location>
        <begin position="294"/>
        <end position="334"/>
    </location>
</feature>
<comment type="caution">
    <text evidence="7">The sequence shown here is derived from an EMBL/GenBank/DDBJ whole genome shotgun (WGS) entry which is preliminary data.</text>
</comment>
<reference evidence="7" key="1">
    <citation type="submission" date="2020-06" db="EMBL/GenBank/DDBJ databases">
        <authorList>
            <consortium name="Plant Systems Biology data submission"/>
        </authorList>
    </citation>
    <scope>NUCLEOTIDE SEQUENCE</scope>
    <source>
        <strain evidence="7">D6</strain>
    </source>
</reference>
<dbReference type="PANTHER" id="PTHR48009">
    <property type="entry name" value="LEUCINE-RICH REPEAT (LRR) FAMILY PROTEIN"/>
    <property type="match status" value="1"/>
</dbReference>
<evidence type="ECO:0000313" key="7">
    <source>
        <dbReference type="EMBL" id="CAB9504710.1"/>
    </source>
</evidence>
<feature type="compositionally biased region" description="Basic and acidic residues" evidence="5">
    <location>
        <begin position="317"/>
        <end position="334"/>
    </location>
</feature>
<evidence type="ECO:0000256" key="1">
    <source>
        <dbReference type="ARBA" id="ARBA00004370"/>
    </source>
</evidence>
<dbReference type="FunFam" id="3.80.10.10:FF:000400">
    <property type="entry name" value="Nuclear pore complex protein NUP107"/>
    <property type="match status" value="1"/>
</dbReference>
<keyword evidence="7" id="KW-0418">Kinase</keyword>
<evidence type="ECO:0000313" key="8">
    <source>
        <dbReference type="Proteomes" id="UP001153069"/>
    </source>
</evidence>
<keyword evidence="2" id="KW-0732">Signal</keyword>
<keyword evidence="3" id="KW-0677">Repeat</keyword>
<feature type="transmembrane region" description="Helical" evidence="6">
    <location>
        <begin position="373"/>
        <end position="396"/>
    </location>
</feature>
<keyword evidence="8" id="KW-1185">Reference proteome</keyword>
<feature type="compositionally biased region" description="Basic and acidic residues" evidence="5">
    <location>
        <begin position="23"/>
        <end position="39"/>
    </location>
</feature>
<feature type="region of interest" description="Disordered" evidence="5">
    <location>
        <begin position="1"/>
        <end position="56"/>
    </location>
</feature>
<feature type="region of interest" description="Disordered" evidence="5">
    <location>
        <begin position="251"/>
        <end position="272"/>
    </location>
</feature>
<organism evidence="7 8">
    <name type="scientific">Seminavis robusta</name>
    <dbReference type="NCBI Taxonomy" id="568900"/>
    <lineage>
        <taxon>Eukaryota</taxon>
        <taxon>Sar</taxon>
        <taxon>Stramenopiles</taxon>
        <taxon>Ochrophyta</taxon>
        <taxon>Bacillariophyta</taxon>
        <taxon>Bacillariophyceae</taxon>
        <taxon>Bacillariophycidae</taxon>
        <taxon>Naviculales</taxon>
        <taxon>Naviculaceae</taxon>
        <taxon>Seminavis</taxon>
    </lineage>
</organism>
<comment type="subcellular location">
    <subcellularLocation>
        <location evidence="1">Membrane</location>
    </subcellularLocation>
</comment>
<dbReference type="InterPro" id="IPR053213">
    <property type="entry name" value="RLP29"/>
</dbReference>
<dbReference type="InterPro" id="IPR001611">
    <property type="entry name" value="Leu-rich_rpt"/>
</dbReference>
<dbReference type="PANTHER" id="PTHR48009:SF16">
    <property type="entry name" value="LEUCINE-RICH REPEAT-CONTAINING N-TERMINAL PLANT-TYPE DOMAIN-CONTAINING PROTEIN"/>
    <property type="match status" value="1"/>
</dbReference>
<dbReference type="SUPFAM" id="SSF52058">
    <property type="entry name" value="L domain-like"/>
    <property type="match status" value="1"/>
</dbReference>
<evidence type="ECO:0000256" key="2">
    <source>
        <dbReference type="ARBA" id="ARBA00022729"/>
    </source>
</evidence>
<dbReference type="Pfam" id="PF00560">
    <property type="entry name" value="LRR_1"/>
    <property type="match status" value="2"/>
</dbReference>
<dbReference type="Proteomes" id="UP001153069">
    <property type="component" value="Unassembled WGS sequence"/>
</dbReference>
<gene>
    <name evidence="7" type="ORF">SEMRO_206_G086440.1</name>
</gene>
<feature type="compositionally biased region" description="Basic and acidic residues" evidence="5">
    <location>
        <begin position="1"/>
        <end position="14"/>
    </location>
</feature>
<dbReference type="AlphaFoldDB" id="A0A9N8DQ68"/>
<dbReference type="Gene3D" id="3.80.10.10">
    <property type="entry name" value="Ribonuclease Inhibitor"/>
    <property type="match status" value="1"/>
</dbReference>
<keyword evidence="6" id="KW-0812">Transmembrane</keyword>
<dbReference type="OrthoDB" id="45774at2759"/>
<sequence>MERHHRNEHEDEVRSGAGAVCHQNDERSVLYHQNDHNAEDQNSVSQGDYNDPQQSHSVTHLHVFADQEKRQDRHRQPEEAAVVYPETLQFFGQDDQTMVSNVTDLHSVEYQNAMYPSLHNVPDDETVEDPFHNSSNHEPALNSDVLAQKVDDKMMTLPEETEEKSTTQVGVVPSSIGASKVEDAYIQAEAKELATAPQSQYGTLPKMSEAQKFDKQACSAAPRGLSNQQYDVMAKDGKDNGPVIPHQQNQIGATQERNNHQEAPFVDLPDDIPSKYRPPSKVSMAIAASTDSRAGLPGAFAEGGRPFHPNENPDAEATSHPDENPESTGDTRMDNHRGEHMLVAEVSVPDPTGIHGKDESSKEQSQRAIGRKCALLALVGFLVVIITIGGVCGSGACSGGSREQEGLVPTMAPTSQKYFEHQMAILNFFGEDYFDGMDTASPQHKALDWITNDRIAPEDDHFIQRFVLAVFYLHTSQQSRWLQCTPTLSCLSNGVGWMRSGNECNWGGIDCDESGHATELSMIDNDLNGKLPTELAVLSKLTSLKLTDNNLTGPLPSELYTLASLEELNLNGNSLTRAISTKIGLLTSLSKMDLSNNQFFGRLPEELSALTGLYQFDIHGNDGLYGQIPQAVCDTAHRHTDAAEEVIVKADCRMVELITENINCPKDCCTECCYEGKCFPAE</sequence>
<keyword evidence="7" id="KW-0808">Transferase</keyword>
<proteinExistence type="predicted"/>
<keyword evidence="6" id="KW-1133">Transmembrane helix</keyword>
<dbReference type="GO" id="GO:0016020">
    <property type="term" value="C:membrane"/>
    <property type="evidence" value="ECO:0007669"/>
    <property type="project" value="UniProtKB-SubCell"/>
</dbReference>
<dbReference type="InterPro" id="IPR032675">
    <property type="entry name" value="LRR_dom_sf"/>
</dbReference>